<reference evidence="2 3" key="1">
    <citation type="submission" date="2020-08" db="EMBL/GenBank/DDBJ databases">
        <title>Sequencing the genomes of 1000 actinobacteria strains.</title>
        <authorList>
            <person name="Klenk H.-P."/>
        </authorList>
    </citation>
    <scope>NUCLEOTIDE SEQUENCE [LARGE SCALE GENOMIC DNA]</scope>
    <source>
        <strain evidence="2 3">DSM 45584</strain>
    </source>
</reference>
<evidence type="ECO:0000313" key="2">
    <source>
        <dbReference type="EMBL" id="MBB5157295.1"/>
    </source>
</evidence>
<accession>A0A840QFN8</accession>
<organism evidence="2 3">
    <name type="scientific">Saccharopolyspora phatthalungensis</name>
    <dbReference type="NCBI Taxonomy" id="664693"/>
    <lineage>
        <taxon>Bacteria</taxon>
        <taxon>Bacillati</taxon>
        <taxon>Actinomycetota</taxon>
        <taxon>Actinomycetes</taxon>
        <taxon>Pseudonocardiales</taxon>
        <taxon>Pseudonocardiaceae</taxon>
        <taxon>Saccharopolyspora</taxon>
    </lineage>
</organism>
<feature type="region of interest" description="Disordered" evidence="1">
    <location>
        <begin position="119"/>
        <end position="139"/>
    </location>
</feature>
<name>A0A840QFN8_9PSEU</name>
<evidence type="ECO:0008006" key="4">
    <source>
        <dbReference type="Google" id="ProtNLM"/>
    </source>
</evidence>
<gene>
    <name evidence="2" type="ORF">BJ970_004829</name>
</gene>
<evidence type="ECO:0000256" key="1">
    <source>
        <dbReference type="SAM" id="MobiDB-lite"/>
    </source>
</evidence>
<proteinExistence type="predicted"/>
<sequence length="139" mass="15143">MTSTRRRPATIASALATATRDIRRAVHAADPACAPDLVTLRDAGWQLTQLPSVLSDLVTLVAEHTGHHTEHADQVRRVDGEPAADQLARACRDLAALRRALDTAHTAARGYYTAVSHLAPAHTPPRLTPEQPHEQRPEF</sequence>
<evidence type="ECO:0000313" key="3">
    <source>
        <dbReference type="Proteomes" id="UP000584374"/>
    </source>
</evidence>
<comment type="caution">
    <text evidence="2">The sequence shown here is derived from an EMBL/GenBank/DDBJ whole genome shotgun (WGS) entry which is preliminary data.</text>
</comment>
<keyword evidence="3" id="KW-1185">Reference proteome</keyword>
<dbReference type="AlphaFoldDB" id="A0A840QFN8"/>
<protein>
    <recommendedName>
        <fullName evidence="4">PE domain-containing protein</fullName>
    </recommendedName>
</protein>
<dbReference type="RefSeq" id="WP_184728272.1">
    <property type="nucleotide sequence ID" value="NZ_JACHIW010000001.1"/>
</dbReference>
<dbReference type="Proteomes" id="UP000584374">
    <property type="component" value="Unassembled WGS sequence"/>
</dbReference>
<dbReference type="EMBL" id="JACHIW010000001">
    <property type="protein sequence ID" value="MBB5157295.1"/>
    <property type="molecule type" value="Genomic_DNA"/>
</dbReference>